<keyword evidence="2" id="KW-0997">Cell inner membrane</keyword>
<evidence type="ECO:0000313" key="5">
    <source>
        <dbReference type="Proteomes" id="UP000237819"/>
    </source>
</evidence>
<name>A0A2S8GLL1_9BACT</name>
<gene>
    <name evidence="4" type="ORF">C5Y93_15330</name>
</gene>
<dbReference type="AlphaFoldDB" id="A0A2S8GLL1"/>
<dbReference type="InterPro" id="IPR036765">
    <property type="entry name" value="ZipA_FtsZ-bd_C_sf"/>
</dbReference>
<dbReference type="GO" id="GO:0005886">
    <property type="term" value="C:plasma membrane"/>
    <property type="evidence" value="ECO:0007669"/>
    <property type="project" value="UniProtKB-SubCell"/>
</dbReference>
<keyword evidence="2" id="KW-1003">Cell membrane</keyword>
<keyword evidence="1" id="KW-0131">Cell cycle</keyword>
<reference evidence="4 5" key="1">
    <citation type="submission" date="2018-02" db="EMBL/GenBank/DDBJ databases">
        <title>Comparative genomes isolates from brazilian mangrove.</title>
        <authorList>
            <person name="Araujo J.E."/>
            <person name="Taketani R.G."/>
            <person name="Silva M.C.P."/>
            <person name="Loureco M.V."/>
            <person name="Andreote F.D."/>
        </authorList>
    </citation>
    <scope>NUCLEOTIDE SEQUENCE [LARGE SCALE GENOMIC DNA]</scope>
    <source>
        <strain evidence="4 5">Nap-Phe MGV</strain>
    </source>
</reference>
<keyword evidence="2" id="KW-0812">Transmembrane</keyword>
<evidence type="ECO:0000313" key="4">
    <source>
        <dbReference type="EMBL" id="PQO45322.1"/>
    </source>
</evidence>
<comment type="similarity">
    <text evidence="1">Belongs to the ZipA family.</text>
</comment>
<protein>
    <recommendedName>
        <fullName evidence="1">Cell division protein ZipA</fullName>
    </recommendedName>
</protein>
<dbReference type="Pfam" id="PF04354">
    <property type="entry name" value="ZipA_C"/>
    <property type="match status" value="1"/>
</dbReference>
<dbReference type="OrthoDB" id="264211at2"/>
<dbReference type="SMART" id="SM00771">
    <property type="entry name" value="ZipA_C"/>
    <property type="match status" value="1"/>
</dbReference>
<dbReference type="PROSITE" id="PS51257">
    <property type="entry name" value="PROKAR_LIPOPROTEIN"/>
    <property type="match status" value="1"/>
</dbReference>
<dbReference type="RefSeq" id="WP_105336302.1">
    <property type="nucleotide sequence ID" value="NZ_PUHZ01000015.1"/>
</dbReference>
<keyword evidence="2" id="KW-0472">Membrane</keyword>
<dbReference type="Proteomes" id="UP000237819">
    <property type="component" value="Unassembled WGS sequence"/>
</dbReference>
<evidence type="ECO:0000256" key="2">
    <source>
        <dbReference type="RuleBase" id="RU003613"/>
    </source>
</evidence>
<evidence type="ECO:0000256" key="1">
    <source>
        <dbReference type="RuleBase" id="RU003612"/>
    </source>
</evidence>
<comment type="caution">
    <text evidence="4">The sequence shown here is derived from an EMBL/GenBank/DDBJ whole genome shotgun (WGS) entry which is preliminary data.</text>
</comment>
<dbReference type="GO" id="GO:0090529">
    <property type="term" value="P:cell septum assembly"/>
    <property type="evidence" value="ECO:0007669"/>
    <property type="project" value="InterPro"/>
</dbReference>
<dbReference type="EMBL" id="PUHZ01000015">
    <property type="protein sequence ID" value="PQO45322.1"/>
    <property type="molecule type" value="Genomic_DNA"/>
</dbReference>
<organism evidence="4 5">
    <name type="scientific">Blastopirellula marina</name>
    <dbReference type="NCBI Taxonomy" id="124"/>
    <lineage>
        <taxon>Bacteria</taxon>
        <taxon>Pseudomonadati</taxon>
        <taxon>Planctomycetota</taxon>
        <taxon>Planctomycetia</taxon>
        <taxon>Pirellulales</taxon>
        <taxon>Pirellulaceae</taxon>
        <taxon>Blastopirellula</taxon>
    </lineage>
</organism>
<sequence length="366" mass="40620">MKTLLAWISITTLAIATTVGCNSERDPMNEDPLDGLYLSTDSETQARVDRVLSSEGSEDARHVLGDWTPDMEVEDHEQNGYQPETSVDWVIDVEFPEGKAVDAGELANVFYKKLDEAFASADLYGIDAKTGLWTYLVSADGPEKVTGLKIAYNYCSSWDDEFELATIEEYEARLKAAERTASEHIGPCRITPSLPPNEAVQRAQKLSGLNDKYDKYVAIYLGADEGKPFQGKDIWDVMLCLGLVWGDMDCFHWNNVDGAGDSYFFSVETSTPPGYFLPEQIAAGQLQTADLIFLFSVSRTCQPGEVAKRMEKAVQYCQKRLGGTIRYTLEGEEMSASELLKEIGQIESELNELGFPPGSDPALRMF</sequence>
<proteinExistence type="inferred from homology"/>
<dbReference type="SUPFAM" id="SSF64383">
    <property type="entry name" value="Cell-division protein ZipA, C-terminal domain"/>
    <property type="match status" value="1"/>
</dbReference>
<feature type="domain" description="ZipA C-terminal FtsZ-binding" evidence="3">
    <location>
        <begin position="213"/>
        <end position="347"/>
    </location>
</feature>
<accession>A0A2S8GLL1</accession>
<comment type="function">
    <text evidence="1">Essential cell division protein that stabilizes the FtsZ protofilaments by cross-linking them and that serves as a cytoplasmic membrane anchor for the Z ring. Also required for the recruitment to the septal ring of downstream cell division proteins.</text>
</comment>
<evidence type="ECO:0000259" key="3">
    <source>
        <dbReference type="SMART" id="SM00771"/>
    </source>
</evidence>
<keyword evidence="1" id="KW-0132">Cell division</keyword>
<dbReference type="Gene3D" id="3.30.1400.10">
    <property type="entry name" value="ZipA, C-terminal FtsZ-binding domain"/>
    <property type="match status" value="1"/>
</dbReference>
<dbReference type="InterPro" id="IPR007449">
    <property type="entry name" value="ZipA_FtsZ-bd_C"/>
</dbReference>
<comment type="subcellular location">
    <subcellularLocation>
        <location evidence="2">Cell inner membrane</location>
        <topology evidence="2">Single-pass type I membrane protein</topology>
    </subcellularLocation>
</comment>